<dbReference type="Proteomes" id="UP001148737">
    <property type="component" value="Unassembled WGS sequence"/>
</dbReference>
<name>A0ACC1QWM1_9HYPO</name>
<proteinExistence type="predicted"/>
<sequence length="503" mass="56073">MDFEATLDFVASVGYDADFLRGEARDLIAANPITDTPGREKFEATTSHRGALSAGGPWAARLMQGGGTFIDELAGEATWQGSLDLPASAQLVGEMVHRWMATDLPREFNLLSGQVENLFPTSASDAEQFYSLRDAIQFSEQWLPGAASSRPALTLVLAFCIGVDEFFCPTAALDETTYLGRRLGDLWEECLIECGQSEDAARWLSLARDALRSGVFLQNREKLAHLGVIDQDREVFTDWDTTAHYMLRAEVAMTPFVGFCLCAYAGLPFLPDLIGAVGLYCYGNAFVLDFCKRSMKLGGGSYTEIALQDGSSELQGRSHLIGSLLAYGEDVLPPMFLCILRPFVLATSSVVDVLDRYRERSWGRRLPVNQATLNMMNAVMWAAGANLWDGFTRGKPLCDEQIIIDAIEATDSWDTYDTFTRQPSTEAWYRLPRSVRIALRSHKNRRRPIRDDSSLRSESWMEFLSCVRPPALCPTAQLTRQPARTQFTYFPQCVESKTQGWTV</sequence>
<evidence type="ECO:0000313" key="2">
    <source>
        <dbReference type="Proteomes" id="UP001148737"/>
    </source>
</evidence>
<evidence type="ECO:0000313" key="1">
    <source>
        <dbReference type="EMBL" id="KAJ3492849.1"/>
    </source>
</evidence>
<gene>
    <name evidence="1" type="ORF">NLG97_g5109</name>
</gene>
<comment type="caution">
    <text evidence="1">The sequence shown here is derived from an EMBL/GenBank/DDBJ whole genome shotgun (WGS) entry which is preliminary data.</text>
</comment>
<protein>
    <submittedName>
        <fullName evidence="1">Uncharacterized protein</fullName>
    </submittedName>
</protein>
<dbReference type="EMBL" id="JANAKD010000552">
    <property type="protein sequence ID" value="KAJ3492849.1"/>
    <property type="molecule type" value="Genomic_DNA"/>
</dbReference>
<accession>A0ACC1QWM1</accession>
<reference evidence="1" key="1">
    <citation type="submission" date="2022-07" db="EMBL/GenBank/DDBJ databases">
        <title>Genome Sequence of Lecanicillium saksenae.</title>
        <authorList>
            <person name="Buettner E."/>
        </authorList>
    </citation>
    <scope>NUCLEOTIDE SEQUENCE</scope>
    <source>
        <strain evidence="1">VT-O1</strain>
    </source>
</reference>
<organism evidence="1 2">
    <name type="scientific">Lecanicillium saksenae</name>
    <dbReference type="NCBI Taxonomy" id="468837"/>
    <lineage>
        <taxon>Eukaryota</taxon>
        <taxon>Fungi</taxon>
        <taxon>Dikarya</taxon>
        <taxon>Ascomycota</taxon>
        <taxon>Pezizomycotina</taxon>
        <taxon>Sordariomycetes</taxon>
        <taxon>Hypocreomycetidae</taxon>
        <taxon>Hypocreales</taxon>
        <taxon>Cordycipitaceae</taxon>
        <taxon>Lecanicillium</taxon>
    </lineage>
</organism>
<keyword evidence="2" id="KW-1185">Reference proteome</keyword>